<evidence type="ECO:0000313" key="5">
    <source>
        <dbReference type="Proteomes" id="UP000183376"/>
    </source>
</evidence>
<reference evidence="4 5" key="1">
    <citation type="submission" date="2016-10" db="EMBL/GenBank/DDBJ databases">
        <authorList>
            <person name="de Groot N.N."/>
        </authorList>
    </citation>
    <scope>NUCLEOTIDE SEQUENCE [LARGE SCALE GENOMIC DNA]</scope>
    <source>
        <strain evidence="4 5">DSM 44149</strain>
    </source>
</reference>
<dbReference type="eggNOG" id="COG2099">
    <property type="taxonomic scope" value="Bacteria"/>
</dbReference>
<dbReference type="Proteomes" id="UP000183376">
    <property type="component" value="Chromosome I"/>
</dbReference>
<proteinExistence type="predicted"/>
<accession>A0A1G9W5R2</accession>
<sequence>MTRTVLVLGGTGEARQLAEELHPDLRVISSLAGRVREPKLPVGEVRIGGFGGVEGLAAWLADNDIDAVVDATHPFAATMTASAAKATARLGVPFLVLRRPGWTEEPGDRWHWVNSINEAAEAVKSLGDRVFLTTGRRDLHAFAELDKFFLVRSVDAPDGQPRRTHVVLDRGPFTVDGEIELLREHAIDVIVTKDSGSPMTAAKLVAARHLGLPVVVLRRPPLPEGVREVTTVAEARAWLMRDSGAE</sequence>
<dbReference type="EMBL" id="LT629701">
    <property type="protein sequence ID" value="SDM79405.1"/>
    <property type="molecule type" value="Genomic_DNA"/>
</dbReference>
<protein>
    <submittedName>
        <fullName evidence="4">Precorrin-6A/cobalt-precorrin-6A reductase</fullName>
    </submittedName>
</protein>
<evidence type="ECO:0000313" key="4">
    <source>
        <dbReference type="EMBL" id="SDM79405.1"/>
    </source>
</evidence>
<dbReference type="PANTHER" id="PTHR36925:SF1">
    <property type="entry name" value="COBALT-PRECORRIN-6A REDUCTASE"/>
    <property type="match status" value="1"/>
</dbReference>
<dbReference type="UniPathway" id="UPA00148"/>
<dbReference type="RefSeq" id="WP_030431563.1">
    <property type="nucleotide sequence ID" value="NZ_JOEF01000019.1"/>
</dbReference>
<dbReference type="Pfam" id="PF02571">
    <property type="entry name" value="CbiJ"/>
    <property type="match status" value="1"/>
</dbReference>
<dbReference type="NCBIfam" id="TIGR00715">
    <property type="entry name" value="precor6x_red"/>
    <property type="match status" value="1"/>
</dbReference>
<dbReference type="AlphaFoldDB" id="A0A1G9W5R2"/>
<keyword evidence="3" id="KW-0560">Oxidoreductase</keyword>
<evidence type="ECO:0000256" key="1">
    <source>
        <dbReference type="ARBA" id="ARBA00004953"/>
    </source>
</evidence>
<evidence type="ECO:0000256" key="3">
    <source>
        <dbReference type="ARBA" id="ARBA00023002"/>
    </source>
</evidence>
<evidence type="ECO:0000256" key="2">
    <source>
        <dbReference type="ARBA" id="ARBA00022573"/>
    </source>
</evidence>
<keyword evidence="5" id="KW-1185">Reference proteome</keyword>
<dbReference type="PANTHER" id="PTHR36925">
    <property type="entry name" value="COBALT-PRECORRIN-6A REDUCTASE"/>
    <property type="match status" value="1"/>
</dbReference>
<dbReference type="InterPro" id="IPR003723">
    <property type="entry name" value="Precorrin-6x_reduct"/>
</dbReference>
<keyword evidence="2" id="KW-0169">Cobalamin biosynthesis</keyword>
<gene>
    <name evidence="4" type="ORF">SAMN04489726_3392</name>
</gene>
<organism evidence="4 5">
    <name type="scientific">Allokutzneria albata</name>
    <name type="common">Kibdelosporangium albatum</name>
    <dbReference type="NCBI Taxonomy" id="211114"/>
    <lineage>
        <taxon>Bacteria</taxon>
        <taxon>Bacillati</taxon>
        <taxon>Actinomycetota</taxon>
        <taxon>Actinomycetes</taxon>
        <taxon>Pseudonocardiales</taxon>
        <taxon>Pseudonocardiaceae</taxon>
        <taxon>Allokutzneria</taxon>
    </lineage>
</organism>
<dbReference type="OrthoDB" id="5183775at2"/>
<name>A0A1G9W5R2_ALLAB</name>
<dbReference type="STRING" id="211114.SAMN04489726_3392"/>
<dbReference type="Gene3D" id="3.40.50.1970">
    <property type="match status" value="1"/>
</dbReference>
<dbReference type="NCBIfam" id="NF005968">
    <property type="entry name" value="PRK08057.1-2"/>
    <property type="match status" value="1"/>
</dbReference>
<dbReference type="PROSITE" id="PS51014">
    <property type="entry name" value="COBK_CBIJ"/>
    <property type="match status" value="1"/>
</dbReference>
<comment type="pathway">
    <text evidence="1">Cofactor biosynthesis; adenosylcobalamin biosynthesis.</text>
</comment>
<dbReference type="GO" id="GO:0016994">
    <property type="term" value="F:precorrin-6A reductase activity"/>
    <property type="evidence" value="ECO:0007669"/>
    <property type="project" value="InterPro"/>
</dbReference>
<dbReference type="GO" id="GO:0009236">
    <property type="term" value="P:cobalamin biosynthetic process"/>
    <property type="evidence" value="ECO:0007669"/>
    <property type="project" value="UniProtKB-UniPathway"/>
</dbReference>